<dbReference type="RefSeq" id="WP_093997293.1">
    <property type="nucleotide sequence ID" value="NZ_FXYD01000005.1"/>
</dbReference>
<dbReference type="PROSITE" id="PS00383">
    <property type="entry name" value="TYR_PHOSPHATASE_1"/>
    <property type="match status" value="1"/>
</dbReference>
<evidence type="ECO:0000313" key="3">
    <source>
        <dbReference type="Proteomes" id="UP000203464"/>
    </source>
</evidence>
<dbReference type="Proteomes" id="UP000203464">
    <property type="component" value="Unassembled WGS sequence"/>
</dbReference>
<protein>
    <submittedName>
        <fullName evidence="2">Dual specificity phosphatase, catalytic domain</fullName>
    </submittedName>
</protein>
<dbReference type="PROSITE" id="PS50056">
    <property type="entry name" value="TYR_PHOSPHATASE_2"/>
    <property type="match status" value="1"/>
</dbReference>
<dbReference type="AlphaFoldDB" id="A0A238KKU7"/>
<dbReference type="PANTHER" id="PTHR23339">
    <property type="entry name" value="TYROSINE SPECIFIC PROTEIN PHOSPHATASE AND DUAL SPECIFICITY PROTEIN PHOSPHATASE"/>
    <property type="match status" value="1"/>
</dbReference>
<name>A0A238KKU7_9RHOB</name>
<dbReference type="Gene3D" id="3.90.190.10">
    <property type="entry name" value="Protein tyrosine phosphatase superfamily"/>
    <property type="match status" value="1"/>
</dbReference>
<dbReference type="EMBL" id="FXYD01000005">
    <property type="protein sequence ID" value="SMX43320.1"/>
    <property type="molecule type" value="Genomic_DNA"/>
</dbReference>
<dbReference type="FunFam" id="3.90.190.10:FF:000157">
    <property type="entry name" value="Protein-tyrosine phosphatase"/>
    <property type="match status" value="1"/>
</dbReference>
<dbReference type="InterPro" id="IPR000387">
    <property type="entry name" value="Tyr_Pase_dom"/>
</dbReference>
<gene>
    <name evidence="2" type="ORF">OCA8868_02927</name>
</gene>
<sequence length="164" mass="17630">MGSSEFAIFPLDVGAGRVALSPIPGRSGSYERDLSAVMHWGPELVLTMTTQSELDRMGATNFGNDLAAVGIQWRHLPIVDFGAPDGDIEAKWPEVSALCARVFAQGGKILVHCFGGCGRSGMAALRLMVETGETLDVALERLRQTRPCAVETEDQRTWAAKPSV</sequence>
<dbReference type="SUPFAM" id="SSF52799">
    <property type="entry name" value="(Phosphotyrosine protein) phosphatases II"/>
    <property type="match status" value="1"/>
</dbReference>
<keyword evidence="3" id="KW-1185">Reference proteome</keyword>
<accession>A0A238KKU7</accession>
<feature type="domain" description="Tyrosine specific protein phosphatases" evidence="1">
    <location>
        <begin position="105"/>
        <end position="157"/>
    </location>
</feature>
<proteinExistence type="predicted"/>
<organism evidence="2 3">
    <name type="scientific">Octadecabacter ascidiaceicola</name>
    <dbReference type="NCBI Taxonomy" id="1655543"/>
    <lineage>
        <taxon>Bacteria</taxon>
        <taxon>Pseudomonadati</taxon>
        <taxon>Pseudomonadota</taxon>
        <taxon>Alphaproteobacteria</taxon>
        <taxon>Rhodobacterales</taxon>
        <taxon>Roseobacteraceae</taxon>
        <taxon>Octadecabacter</taxon>
    </lineage>
</organism>
<evidence type="ECO:0000313" key="2">
    <source>
        <dbReference type="EMBL" id="SMX43320.1"/>
    </source>
</evidence>
<reference evidence="3" key="1">
    <citation type="submission" date="2017-05" db="EMBL/GenBank/DDBJ databases">
        <authorList>
            <person name="Rodrigo-Torres L."/>
            <person name="Arahal R. D."/>
            <person name="Lucena T."/>
        </authorList>
    </citation>
    <scope>NUCLEOTIDE SEQUENCE [LARGE SCALE GENOMIC DNA]</scope>
    <source>
        <strain evidence="3">CECT 8868</strain>
    </source>
</reference>
<dbReference type="InterPro" id="IPR029021">
    <property type="entry name" value="Prot-tyrosine_phosphatase-like"/>
</dbReference>
<evidence type="ECO:0000259" key="1">
    <source>
        <dbReference type="PROSITE" id="PS50056"/>
    </source>
</evidence>
<dbReference type="InterPro" id="IPR016130">
    <property type="entry name" value="Tyr_Pase_AS"/>
</dbReference>
<dbReference type="InterPro" id="IPR050561">
    <property type="entry name" value="PTP"/>
</dbReference>
<dbReference type="OrthoDB" id="9806482at2"/>
<dbReference type="Pfam" id="PF00782">
    <property type="entry name" value="DSPc"/>
    <property type="match status" value="1"/>
</dbReference>
<dbReference type="InterPro" id="IPR000340">
    <property type="entry name" value="Dual-sp_phosphatase_cat-dom"/>
</dbReference>